<keyword evidence="5" id="KW-1185">Reference proteome</keyword>
<dbReference type="OrthoDB" id="1726708at2"/>
<proteinExistence type="inferred from homology"/>
<feature type="transmembrane region" description="Helical" evidence="3">
    <location>
        <begin position="249"/>
        <end position="270"/>
    </location>
</feature>
<dbReference type="PATRIC" id="fig|483937.3.peg.4705"/>
<keyword evidence="2 3" id="KW-0472">Membrane</keyword>
<feature type="transmembrane region" description="Helical" evidence="3">
    <location>
        <begin position="410"/>
        <end position="434"/>
    </location>
</feature>
<dbReference type="InterPro" id="IPR050768">
    <property type="entry name" value="UPF0353/GerABKA_families"/>
</dbReference>
<dbReference type="RefSeq" id="WP_060859608.1">
    <property type="nucleotide sequence ID" value="NZ_LIRB01000107.1"/>
</dbReference>
<keyword evidence="3" id="KW-0812">Transmembrane</keyword>
<organism evidence="4 5">
    <name type="scientific">Paenibacillus riograndensis</name>
    <dbReference type="NCBI Taxonomy" id="483937"/>
    <lineage>
        <taxon>Bacteria</taxon>
        <taxon>Bacillati</taxon>
        <taxon>Bacillota</taxon>
        <taxon>Bacilli</taxon>
        <taxon>Bacillales</taxon>
        <taxon>Paenibacillaceae</taxon>
        <taxon>Paenibacillus</taxon>
        <taxon>Paenibacillus sonchi group</taxon>
    </lineage>
</organism>
<feature type="transmembrane region" description="Helical" evidence="3">
    <location>
        <begin position="291"/>
        <end position="310"/>
    </location>
</feature>
<keyword evidence="3" id="KW-1133">Transmembrane helix</keyword>
<reference evidence="4 5" key="1">
    <citation type="submission" date="2015-08" db="EMBL/GenBank/DDBJ databases">
        <title>Genomes of Paenibacillus riograndensis.</title>
        <authorList>
            <person name="Sant'Anna F.H."/>
            <person name="Souza R."/>
            <person name="Ambrosini A."/>
            <person name="Bach E."/>
            <person name="Fernandes G."/>
            <person name="Balsanelli E."/>
            <person name="Baura V.A."/>
            <person name="Pedrosa F.O."/>
            <person name="Souza E.M."/>
            <person name="Passaglia L."/>
        </authorList>
    </citation>
    <scope>NUCLEOTIDE SEQUENCE [LARGE SCALE GENOMIC DNA]</scope>
    <source>
        <strain evidence="4 5">CAS34</strain>
    </source>
</reference>
<name>A0A132U880_9BACL</name>
<dbReference type="PANTHER" id="PTHR22550">
    <property type="entry name" value="SPORE GERMINATION PROTEIN"/>
    <property type="match status" value="1"/>
</dbReference>
<evidence type="ECO:0000256" key="2">
    <source>
        <dbReference type="ARBA" id="ARBA00023136"/>
    </source>
</evidence>
<dbReference type="PIRSF" id="PIRSF005690">
    <property type="entry name" value="GerBA"/>
    <property type="match status" value="1"/>
</dbReference>
<evidence type="ECO:0000313" key="4">
    <source>
        <dbReference type="EMBL" id="KWX79864.1"/>
    </source>
</evidence>
<gene>
    <name evidence="4" type="ORF">AMQ84_05470</name>
</gene>
<dbReference type="EMBL" id="LIRB01000107">
    <property type="protein sequence ID" value="KWX79864.1"/>
    <property type="molecule type" value="Genomic_DNA"/>
</dbReference>
<dbReference type="AlphaFoldDB" id="A0A132U880"/>
<evidence type="ECO:0000256" key="1">
    <source>
        <dbReference type="ARBA" id="ARBA00005278"/>
    </source>
</evidence>
<dbReference type="GO" id="GO:0009847">
    <property type="term" value="P:spore germination"/>
    <property type="evidence" value="ECO:0007669"/>
    <property type="project" value="InterPro"/>
</dbReference>
<evidence type="ECO:0000256" key="3">
    <source>
        <dbReference type="SAM" id="Phobius"/>
    </source>
</evidence>
<dbReference type="GO" id="GO:0016020">
    <property type="term" value="C:membrane"/>
    <property type="evidence" value="ECO:0007669"/>
    <property type="project" value="InterPro"/>
</dbReference>
<sequence>MKSAFEANLDFLKKTLDHLPDIIFKKMHVGQPGIQIAMVYLSGIADADMLNEHIVKPLILTGIRERHSQFNPERLKEELIQQTAFTINTKEAADIEACVIEVLSGNTCLLIEGNEEFFVVSTGKFPLRSVEEPSTEILVRGPREGFIEDLESNLAMIRRHIKDLSFKIDKIRIGRRTFRKLAVLYISDIANPKLVQEVKRRVETIDVDDASDTGIIEQWIEESSWSPFPQIQASERSDKAIAALMSGRVVILLDGTPFALIAPMTFWMLAQSPEDYYERFPLGTCFRLLRLTALFIATFLPSLYVALISFHPGLIPPELVISIVSSREGIPFPVFVEALIMEVSLEILREASLRLPKGIGQVIGIVGGLVIGQAAVEAAVVSSFLIIIVGLTAIASFASPQYSGSIGIRLLRFPIMIIAAIYGLYGVILAFIFLGAHMVQLKSFGVPYMSPLAPIRLRDQQDTLVRVPFKYLKKRPVMLKTQDETSANRKKG</sequence>
<comment type="similarity">
    <text evidence="1">Belongs to the GerABKA family.</text>
</comment>
<evidence type="ECO:0000313" key="5">
    <source>
        <dbReference type="Proteomes" id="UP000070475"/>
    </source>
</evidence>
<dbReference type="Pfam" id="PF03323">
    <property type="entry name" value="GerA"/>
    <property type="match status" value="1"/>
</dbReference>
<dbReference type="PANTHER" id="PTHR22550:SF5">
    <property type="entry name" value="LEUCINE ZIPPER PROTEIN 4"/>
    <property type="match status" value="1"/>
</dbReference>
<protein>
    <submittedName>
        <fullName evidence="4">Spore gernimation protein GerA</fullName>
    </submittedName>
</protein>
<feature type="transmembrane region" description="Helical" evidence="3">
    <location>
        <begin position="378"/>
        <end position="398"/>
    </location>
</feature>
<accession>A0A132U880</accession>
<dbReference type="InterPro" id="IPR004995">
    <property type="entry name" value="Spore_Ger"/>
</dbReference>
<comment type="caution">
    <text evidence="4">The sequence shown here is derived from an EMBL/GenBank/DDBJ whole genome shotgun (WGS) entry which is preliminary data.</text>
</comment>
<dbReference type="Proteomes" id="UP000070475">
    <property type="component" value="Unassembled WGS sequence"/>
</dbReference>